<keyword evidence="3 8" id="KW-1134">Transmembrane beta strand</keyword>
<evidence type="ECO:0000256" key="3">
    <source>
        <dbReference type="ARBA" id="ARBA00022452"/>
    </source>
</evidence>
<evidence type="ECO:0000256" key="10">
    <source>
        <dbReference type="SAM" id="SignalP"/>
    </source>
</evidence>
<dbReference type="RefSeq" id="WP_119670779.1">
    <property type="nucleotide sequence ID" value="NZ_QXED01000009.1"/>
</dbReference>
<dbReference type="CDD" id="cd01347">
    <property type="entry name" value="ligand_gated_channel"/>
    <property type="match status" value="1"/>
</dbReference>
<evidence type="ECO:0000256" key="6">
    <source>
        <dbReference type="ARBA" id="ARBA00023136"/>
    </source>
</evidence>
<sequence length="908" mass="98659">MKTVLFTFILTLAGLSAYAQLLEVRGRVVDATTNQPLPGANILANGGKGAAANADGVFTIRVNAGETITVSSIGYDTQRVPVPATGELTVSLKPGENVLDNVVVVGSRSTSRTVLNTAVPVDVLPIRTLQRTLPQNDVNQLLTYVAPSFQSNRQSSSDGTEHIDPASLRGLGPDQTLVLINGKRRHTTSLLNNQGTFGNGTVGTDLNAIPVSAIDRVEILRDGASAQYGSDAIAGVINVILKKNTNQLELQGTTGLTQEGDGGLLRLNANYGRGLGKNGGFLNLSAEGYIRDRTNRTQNHDLIIFDQSNEGYFFAYPFAGENGADAAQSRAIDDRILQERGLKRDDFNFQVGDARIRNANVFANLSLPFGNGKGEFYAFGGYNYRNGNGFGFRRLPSDPSQMVYSLFPNGFQPTTGSDIHDRSLAAGVKYRLGQWQMDLSNTLGNNRFDYTVGNTVNASLQERSPTSFEAGGHAFTQNTVNLDFTRYITTVASGLNVAFGGEFRAEQYRIRAGQEESWRNYGLVTNPNGTVENPTGLAGGSQSFIGFSPNNAVTASRSNAALYVDTELDVTRRWLVSAAGRFENYTDFGSTFNYKVASRLSVTDWLNLRGAISTGFRAPSLHQQYFSYVSTTILANGRLGNTGFFPNQSPLAQALGIPELKQETSQNYSLGLTLRPTSRFSLSVDAYRIRVKDRIVLTGLFGYDPFGEPVPAIQTLLAPFEADGARFFTNAINTTTRGLDVVMTYNAPVGTGTLNGILSANFNETKVDDQFNIPAQLRGQEDVFFSPNERGLIETVNPRQKVNLTLTYSIGKWTAALANVYFGAVTRNGFPFGVIQTFGGKVVTDVSLSYNVLNNLSITLGANNLLNVYPDVQAYENSYFGVFKYAPVQMGMNGAFYFLRANYRLAVR</sequence>
<keyword evidence="14" id="KW-1185">Reference proteome</keyword>
<dbReference type="Pfam" id="PF07715">
    <property type="entry name" value="Plug"/>
    <property type="match status" value="1"/>
</dbReference>
<dbReference type="GO" id="GO:0009279">
    <property type="term" value="C:cell outer membrane"/>
    <property type="evidence" value="ECO:0007669"/>
    <property type="project" value="UniProtKB-SubCell"/>
</dbReference>
<organism evidence="13 14">
    <name type="scientific">Fibrisoma montanum</name>
    <dbReference type="NCBI Taxonomy" id="2305895"/>
    <lineage>
        <taxon>Bacteria</taxon>
        <taxon>Pseudomonadati</taxon>
        <taxon>Bacteroidota</taxon>
        <taxon>Cytophagia</taxon>
        <taxon>Cytophagales</taxon>
        <taxon>Spirosomataceae</taxon>
        <taxon>Fibrisoma</taxon>
    </lineage>
</organism>
<dbReference type="PANTHER" id="PTHR47234:SF3">
    <property type="entry name" value="SECRETIN_TONB SHORT N-TERMINAL DOMAIN-CONTAINING PROTEIN"/>
    <property type="match status" value="1"/>
</dbReference>
<dbReference type="InterPro" id="IPR039426">
    <property type="entry name" value="TonB-dep_rcpt-like"/>
</dbReference>
<dbReference type="InterPro" id="IPR037066">
    <property type="entry name" value="Plug_dom_sf"/>
</dbReference>
<keyword evidence="4 8" id="KW-0812">Transmembrane</keyword>
<proteinExistence type="inferred from homology"/>
<evidence type="ECO:0000256" key="8">
    <source>
        <dbReference type="PROSITE-ProRule" id="PRU01360"/>
    </source>
</evidence>
<feature type="chain" id="PRO_5019253991" evidence="10">
    <location>
        <begin position="20"/>
        <end position="908"/>
    </location>
</feature>
<feature type="domain" description="TonB-dependent receptor plug" evidence="12">
    <location>
        <begin position="115"/>
        <end position="236"/>
    </location>
</feature>
<keyword evidence="13" id="KW-0675">Receptor</keyword>
<accession>A0A418M0P4</accession>
<reference evidence="13 14" key="1">
    <citation type="submission" date="2018-08" db="EMBL/GenBank/DDBJ databases">
        <title>Fibrisoma montanum sp. nov., isolated from Danxia mountain soil.</title>
        <authorList>
            <person name="Huang Y."/>
        </authorList>
    </citation>
    <scope>NUCLEOTIDE SEQUENCE [LARGE SCALE GENOMIC DNA]</scope>
    <source>
        <strain evidence="13 14">HYT19</strain>
    </source>
</reference>
<protein>
    <submittedName>
        <fullName evidence="13">TonB-dependent receptor</fullName>
    </submittedName>
</protein>
<evidence type="ECO:0000256" key="7">
    <source>
        <dbReference type="ARBA" id="ARBA00023237"/>
    </source>
</evidence>
<dbReference type="Proteomes" id="UP000283523">
    <property type="component" value="Unassembled WGS sequence"/>
</dbReference>
<comment type="caution">
    <text evidence="13">The sequence shown here is derived from an EMBL/GenBank/DDBJ whole genome shotgun (WGS) entry which is preliminary data.</text>
</comment>
<dbReference type="Pfam" id="PF00593">
    <property type="entry name" value="TonB_dep_Rec_b-barrel"/>
    <property type="match status" value="1"/>
</dbReference>
<name>A0A418M0P4_9BACT</name>
<keyword evidence="7 8" id="KW-0998">Cell outer membrane</keyword>
<dbReference type="InterPro" id="IPR012910">
    <property type="entry name" value="Plug_dom"/>
</dbReference>
<dbReference type="SUPFAM" id="SSF56935">
    <property type="entry name" value="Porins"/>
    <property type="match status" value="1"/>
</dbReference>
<evidence type="ECO:0000259" key="11">
    <source>
        <dbReference type="Pfam" id="PF00593"/>
    </source>
</evidence>
<dbReference type="InterPro" id="IPR000531">
    <property type="entry name" value="Beta-barrel_TonB"/>
</dbReference>
<dbReference type="Pfam" id="PF13715">
    <property type="entry name" value="CarbopepD_reg_2"/>
    <property type="match status" value="1"/>
</dbReference>
<feature type="signal peptide" evidence="10">
    <location>
        <begin position="1"/>
        <end position="19"/>
    </location>
</feature>
<evidence type="ECO:0000256" key="4">
    <source>
        <dbReference type="ARBA" id="ARBA00022692"/>
    </source>
</evidence>
<dbReference type="InterPro" id="IPR008969">
    <property type="entry name" value="CarboxyPept-like_regulatory"/>
</dbReference>
<dbReference type="Gene3D" id="2.40.170.20">
    <property type="entry name" value="TonB-dependent receptor, beta-barrel domain"/>
    <property type="match status" value="1"/>
</dbReference>
<dbReference type="Gene3D" id="2.60.40.1120">
    <property type="entry name" value="Carboxypeptidase-like, regulatory domain"/>
    <property type="match status" value="1"/>
</dbReference>
<evidence type="ECO:0000259" key="12">
    <source>
        <dbReference type="Pfam" id="PF07715"/>
    </source>
</evidence>
<dbReference type="InterPro" id="IPR036942">
    <property type="entry name" value="Beta-barrel_TonB_sf"/>
</dbReference>
<keyword evidence="10" id="KW-0732">Signal</keyword>
<comment type="subcellular location">
    <subcellularLocation>
        <location evidence="1 8">Cell outer membrane</location>
        <topology evidence="1 8">Multi-pass membrane protein</topology>
    </subcellularLocation>
</comment>
<dbReference type="EMBL" id="QXED01000009">
    <property type="protein sequence ID" value="RIV19069.1"/>
    <property type="molecule type" value="Genomic_DNA"/>
</dbReference>
<dbReference type="OrthoDB" id="9805434at2"/>
<evidence type="ECO:0000313" key="14">
    <source>
        <dbReference type="Proteomes" id="UP000283523"/>
    </source>
</evidence>
<evidence type="ECO:0000256" key="9">
    <source>
        <dbReference type="RuleBase" id="RU003357"/>
    </source>
</evidence>
<comment type="similarity">
    <text evidence="8 9">Belongs to the TonB-dependent receptor family.</text>
</comment>
<evidence type="ECO:0000256" key="1">
    <source>
        <dbReference type="ARBA" id="ARBA00004571"/>
    </source>
</evidence>
<evidence type="ECO:0000256" key="5">
    <source>
        <dbReference type="ARBA" id="ARBA00023077"/>
    </source>
</evidence>
<evidence type="ECO:0000256" key="2">
    <source>
        <dbReference type="ARBA" id="ARBA00022448"/>
    </source>
</evidence>
<keyword evidence="2 8" id="KW-0813">Transport</keyword>
<dbReference type="Gene3D" id="2.170.130.10">
    <property type="entry name" value="TonB-dependent receptor, plug domain"/>
    <property type="match status" value="1"/>
</dbReference>
<gene>
    <name evidence="13" type="ORF">DYU11_26610</name>
</gene>
<evidence type="ECO:0000313" key="13">
    <source>
        <dbReference type="EMBL" id="RIV19069.1"/>
    </source>
</evidence>
<keyword evidence="6 8" id="KW-0472">Membrane</keyword>
<dbReference type="PANTHER" id="PTHR47234">
    <property type="match status" value="1"/>
</dbReference>
<keyword evidence="5 9" id="KW-0798">TonB box</keyword>
<dbReference type="PROSITE" id="PS52016">
    <property type="entry name" value="TONB_DEPENDENT_REC_3"/>
    <property type="match status" value="1"/>
</dbReference>
<dbReference type="SUPFAM" id="SSF49464">
    <property type="entry name" value="Carboxypeptidase regulatory domain-like"/>
    <property type="match status" value="1"/>
</dbReference>
<dbReference type="AlphaFoldDB" id="A0A418M0P4"/>
<feature type="domain" description="TonB-dependent receptor-like beta-barrel" evidence="11">
    <location>
        <begin position="377"/>
        <end position="865"/>
    </location>
</feature>